<feature type="region of interest" description="Disordered" evidence="1">
    <location>
        <begin position="29"/>
        <end position="54"/>
    </location>
</feature>
<protein>
    <submittedName>
        <fullName evidence="3">Bifunctional DNA primase/polymerase, N-terminal</fullName>
    </submittedName>
</protein>
<evidence type="ECO:0000259" key="2">
    <source>
        <dbReference type="SMART" id="SM00943"/>
    </source>
</evidence>
<keyword evidence="4" id="KW-1185">Reference proteome</keyword>
<dbReference type="InterPro" id="IPR015330">
    <property type="entry name" value="DNA_primase/pol_bifunc_N"/>
</dbReference>
<organism evidence="3 4">
    <name type="scientific">Amycolatopsis pretoriensis</name>
    <dbReference type="NCBI Taxonomy" id="218821"/>
    <lineage>
        <taxon>Bacteria</taxon>
        <taxon>Bacillati</taxon>
        <taxon>Actinomycetota</taxon>
        <taxon>Actinomycetes</taxon>
        <taxon>Pseudonocardiales</taxon>
        <taxon>Pseudonocardiaceae</taxon>
        <taxon>Amycolatopsis</taxon>
    </lineage>
</organism>
<name>A0A1H5QVH3_9PSEU</name>
<feature type="domain" description="DNA primase/polymerase bifunctional N-terminal" evidence="2">
    <location>
        <begin position="16"/>
        <end position="206"/>
    </location>
</feature>
<proteinExistence type="predicted"/>
<dbReference type="STRING" id="218821.SAMN05421837_10529"/>
<reference evidence="4" key="1">
    <citation type="submission" date="2016-10" db="EMBL/GenBank/DDBJ databases">
        <authorList>
            <person name="Varghese N."/>
            <person name="Submissions S."/>
        </authorList>
    </citation>
    <scope>NUCLEOTIDE SEQUENCE [LARGE SCALE GENOMIC DNA]</scope>
    <source>
        <strain evidence="4">DSM 44654</strain>
    </source>
</reference>
<dbReference type="RefSeq" id="WP_091389437.1">
    <property type="nucleotide sequence ID" value="NZ_FNUJ01000005.1"/>
</dbReference>
<sequence>MSDHRQGRDNDQLRAALDAAARGWHVFPLRPGTKRPAGHPEDRCPGTGRCAGGHRTWEQRATTDPDKIRAAWTHAPYGIGVATGPSGLCVLDLDTLKAGEDIPERWAAAGARSGEDVLAVVADEAGQELPGDTLTVRTPSGGLHLYYRVPGDATLRNTSGDRGNGLGWKVDTRAWGGYVVGPGTLTDAGRYGFVWDGGVAELPRWLVEQLTPAPPPAAPVLPIRPAGGRRSRYLDAAIKAEAGKVADATQSRNGTLFAAAVALGQLVEGDALTEDEVRAALMTAAGRHIGTRQFTAREAERTITSGLRVGRNRPRRIA</sequence>
<evidence type="ECO:0000313" key="4">
    <source>
        <dbReference type="Proteomes" id="UP000198878"/>
    </source>
</evidence>
<accession>A0A1H5QVH3</accession>
<gene>
    <name evidence="3" type="ORF">SAMN05421837_10529</name>
</gene>
<evidence type="ECO:0000313" key="3">
    <source>
        <dbReference type="EMBL" id="SEF30146.1"/>
    </source>
</evidence>
<dbReference type="CDD" id="cd04859">
    <property type="entry name" value="Prim_Pol"/>
    <property type="match status" value="1"/>
</dbReference>
<evidence type="ECO:0000256" key="1">
    <source>
        <dbReference type="SAM" id="MobiDB-lite"/>
    </source>
</evidence>
<dbReference type="Pfam" id="PF09250">
    <property type="entry name" value="Prim-Pol"/>
    <property type="match status" value="1"/>
</dbReference>
<dbReference type="AlphaFoldDB" id="A0A1H5QVH3"/>
<dbReference type="EMBL" id="FNUJ01000005">
    <property type="protein sequence ID" value="SEF30146.1"/>
    <property type="molecule type" value="Genomic_DNA"/>
</dbReference>
<dbReference type="Proteomes" id="UP000198878">
    <property type="component" value="Unassembled WGS sequence"/>
</dbReference>
<dbReference type="SMART" id="SM00943">
    <property type="entry name" value="Prim-Pol"/>
    <property type="match status" value="1"/>
</dbReference>
<dbReference type="SUPFAM" id="SSF56747">
    <property type="entry name" value="Prim-pol domain"/>
    <property type="match status" value="1"/>
</dbReference>